<sequence length="761" mass="86010">MSKLGNWSRSWYSLASVVWLFIMAYQWYRFTEPVWLDKTSNLVLYTLIVTAAAEFLPVGSVFRWLLKLTAIVILHIRLLGLHQIFSEQYAYLPYSLKMRMAFEQLAPYIWFTIAAWALFELAARVIDRRSRILLFLGLNIIALTILDSFTPYSLWSETAWCVFAGMGWLVSNHFRRMELNHPRGWKALRRRPLRILANIAFIFAAVLWIGVSVPTISPVLEDPYTLMQKYWNGGHGADAGSTSDGTASGKSGSGSSGTTSGYSRDDSKLGGGFQFDSSPVMNVVTDSRVYWRGETREYYTGTGWIDDARENTGPRSAESGEEVVNPQAGTAAKHQITQRVTMLNQEKYPVLFGAYSITQVDIPPDASDADIKPKLIWSGKRATMYWGGFTSGSRGNGNYPRQYTVVSEVPEYSEDELQKESFNQLYGAGSGDEQAYLQLPSAFPDRVKDLAQQVTSSTSTPYGKVMLLRDYLRTNFRYTNTPDLSKKKSSDFVDSFLFEIKEGYCDYFSTALVMMARSLDIPARWVKGYAPGQLGAASDLAEKSAAPDNNPQTYMVTNADAHSWAEIYLGETYGWIPVEATPGFTLPDSTPVQEQEDEPAEQQQPEEEKETSQPDEPVQASVSDGRFPASVIGWVLAAALLLWASFAAWRNRTALYFLLLRLRHGQHLTDADKVVAESRRWLAIMKRQGYGRAEHETIREAAQRWERVQPEVAERLEPLLRQFEQAKYSAESVGQEDWRTTIKLSRELKAFVRKQKRKQAG</sequence>
<proteinExistence type="predicted"/>
<organism evidence="4 5">
    <name type="scientific">Paenibacillus yonginensis</name>
    <dbReference type="NCBI Taxonomy" id="1462996"/>
    <lineage>
        <taxon>Bacteria</taxon>
        <taxon>Bacillati</taxon>
        <taxon>Bacillota</taxon>
        <taxon>Bacilli</taxon>
        <taxon>Bacillales</taxon>
        <taxon>Paenibacillaceae</taxon>
        <taxon>Paenibacillus</taxon>
    </lineage>
</organism>
<feature type="transmembrane region" description="Helical" evidence="2">
    <location>
        <begin position="65"/>
        <end position="85"/>
    </location>
</feature>
<feature type="region of interest" description="Disordered" evidence="1">
    <location>
        <begin position="304"/>
        <end position="331"/>
    </location>
</feature>
<evidence type="ECO:0000259" key="3">
    <source>
        <dbReference type="SMART" id="SM00460"/>
    </source>
</evidence>
<feature type="region of interest" description="Disordered" evidence="1">
    <location>
        <begin position="238"/>
        <end position="264"/>
    </location>
</feature>
<dbReference type="InterPro" id="IPR025403">
    <property type="entry name" value="TgpA-like_C"/>
</dbReference>
<keyword evidence="2" id="KW-0812">Transmembrane</keyword>
<feature type="transmembrane region" description="Helical" evidence="2">
    <location>
        <begin position="631"/>
        <end position="649"/>
    </location>
</feature>
<protein>
    <recommendedName>
        <fullName evidence="3">Transglutaminase-like domain-containing protein</fullName>
    </recommendedName>
</protein>
<evidence type="ECO:0000256" key="1">
    <source>
        <dbReference type="SAM" id="MobiDB-lite"/>
    </source>
</evidence>
<dbReference type="Pfam" id="PF01841">
    <property type="entry name" value="Transglut_core"/>
    <property type="match status" value="1"/>
</dbReference>
<dbReference type="RefSeq" id="WP_068696618.1">
    <property type="nucleotide sequence ID" value="NZ_CP014167.1"/>
</dbReference>
<evidence type="ECO:0000256" key="2">
    <source>
        <dbReference type="SAM" id="Phobius"/>
    </source>
</evidence>
<dbReference type="Gene3D" id="3.10.620.30">
    <property type="match status" value="1"/>
</dbReference>
<dbReference type="AlphaFoldDB" id="A0A1B1N1C4"/>
<feature type="region of interest" description="Disordered" evidence="1">
    <location>
        <begin position="585"/>
        <end position="622"/>
    </location>
</feature>
<keyword evidence="2" id="KW-1133">Transmembrane helix</keyword>
<feature type="transmembrane region" description="Helical" evidence="2">
    <location>
        <begin position="192"/>
        <end position="211"/>
    </location>
</feature>
<gene>
    <name evidence="4" type="ORF">AWM70_11845</name>
</gene>
<dbReference type="SMART" id="SM00460">
    <property type="entry name" value="TGc"/>
    <property type="match status" value="1"/>
</dbReference>
<dbReference type="Pfam" id="PF13559">
    <property type="entry name" value="DUF4129"/>
    <property type="match status" value="1"/>
</dbReference>
<dbReference type="PANTHER" id="PTHR42736:SF1">
    <property type="entry name" value="PROTEIN-GLUTAMINE GAMMA-GLUTAMYLTRANSFERASE"/>
    <property type="match status" value="1"/>
</dbReference>
<feature type="domain" description="Transglutaminase-like" evidence="3">
    <location>
        <begin position="497"/>
        <end position="582"/>
    </location>
</feature>
<feature type="compositionally biased region" description="Low complexity" evidence="1">
    <location>
        <begin position="238"/>
        <end position="250"/>
    </location>
</feature>
<dbReference type="EMBL" id="CP014167">
    <property type="protein sequence ID" value="ANS75209.1"/>
    <property type="molecule type" value="Genomic_DNA"/>
</dbReference>
<keyword evidence="5" id="KW-1185">Reference proteome</keyword>
<dbReference type="OrthoDB" id="9804872at2"/>
<dbReference type="InterPro" id="IPR052901">
    <property type="entry name" value="Bact_TGase-like"/>
</dbReference>
<feature type="transmembrane region" description="Helical" evidence="2">
    <location>
        <begin position="130"/>
        <end position="146"/>
    </location>
</feature>
<reference evidence="4 5" key="1">
    <citation type="submission" date="2016-01" db="EMBL/GenBank/DDBJ databases">
        <title>Complete Genome Sequence of Paenibacillus yonginensis DCY84, a novel Plant Growth-Promoting Bacteria with Elicitation of Induced Systemic Resistance.</title>
        <authorList>
            <person name="Kim Y.J."/>
            <person name="Yang D.C."/>
            <person name="Sukweenadhi J."/>
        </authorList>
    </citation>
    <scope>NUCLEOTIDE SEQUENCE [LARGE SCALE GENOMIC DNA]</scope>
    <source>
        <strain evidence="4 5">DCY84</strain>
    </source>
</reference>
<feature type="transmembrane region" description="Helical" evidence="2">
    <location>
        <begin position="42"/>
        <end position="58"/>
    </location>
</feature>
<name>A0A1B1N1C4_9BACL</name>
<dbReference type="KEGG" id="pyg:AWM70_11845"/>
<feature type="transmembrane region" description="Helical" evidence="2">
    <location>
        <begin position="105"/>
        <end position="123"/>
    </location>
</feature>
<dbReference type="SUPFAM" id="SSF54001">
    <property type="entry name" value="Cysteine proteinases"/>
    <property type="match status" value="1"/>
</dbReference>
<keyword evidence="2" id="KW-0472">Membrane</keyword>
<evidence type="ECO:0000313" key="4">
    <source>
        <dbReference type="EMBL" id="ANS75209.1"/>
    </source>
</evidence>
<accession>A0A1B1N1C4</accession>
<dbReference type="PANTHER" id="PTHR42736">
    <property type="entry name" value="PROTEIN-GLUTAMINE GAMMA-GLUTAMYLTRANSFERASE"/>
    <property type="match status" value="1"/>
</dbReference>
<dbReference type="STRING" id="1462996.AWM70_11845"/>
<evidence type="ECO:0000313" key="5">
    <source>
        <dbReference type="Proteomes" id="UP000092573"/>
    </source>
</evidence>
<feature type="transmembrane region" description="Helical" evidence="2">
    <location>
        <begin position="12"/>
        <end position="30"/>
    </location>
</feature>
<dbReference type="Proteomes" id="UP000092573">
    <property type="component" value="Chromosome"/>
</dbReference>
<dbReference type="InterPro" id="IPR038765">
    <property type="entry name" value="Papain-like_cys_pep_sf"/>
</dbReference>
<feature type="transmembrane region" description="Helical" evidence="2">
    <location>
        <begin position="152"/>
        <end position="171"/>
    </location>
</feature>
<dbReference type="InterPro" id="IPR002931">
    <property type="entry name" value="Transglutaminase-like"/>
</dbReference>
<feature type="compositionally biased region" description="Acidic residues" evidence="1">
    <location>
        <begin position="594"/>
        <end position="609"/>
    </location>
</feature>